<dbReference type="EnsemblMetazoa" id="GPPI048286-RA">
    <property type="protein sequence ID" value="GPPI048286-PA"/>
    <property type="gene ID" value="GPPI048286"/>
</dbReference>
<keyword evidence="1" id="KW-1133">Transmembrane helix</keyword>
<dbReference type="EMBL" id="JXJN01025081">
    <property type="status" value="NOT_ANNOTATED_CDS"/>
    <property type="molecule type" value="Genomic_DNA"/>
</dbReference>
<dbReference type="STRING" id="67801.A0A1B0C3Q8"/>
<dbReference type="Proteomes" id="UP000092460">
    <property type="component" value="Unassembled WGS sequence"/>
</dbReference>
<evidence type="ECO:0000313" key="2">
    <source>
        <dbReference type="EnsemblMetazoa" id="GPPI048286-PA"/>
    </source>
</evidence>
<keyword evidence="3" id="KW-1185">Reference proteome</keyword>
<evidence type="ECO:0000313" key="3">
    <source>
        <dbReference type="Proteomes" id="UP000092460"/>
    </source>
</evidence>
<evidence type="ECO:0000256" key="1">
    <source>
        <dbReference type="SAM" id="Phobius"/>
    </source>
</evidence>
<protein>
    <submittedName>
        <fullName evidence="2">Uncharacterized protein</fullName>
    </submittedName>
</protein>
<name>A0A1B0C3Q8_9MUSC</name>
<reference evidence="2" key="2">
    <citation type="submission" date="2020-05" db="UniProtKB">
        <authorList>
            <consortium name="EnsemblMetazoa"/>
        </authorList>
    </citation>
    <scope>IDENTIFICATION</scope>
    <source>
        <strain evidence="2">IAEA</strain>
    </source>
</reference>
<keyword evidence="1" id="KW-0472">Membrane</keyword>
<accession>A0A1B0C3Q8</accession>
<organism evidence="2 3">
    <name type="scientific">Glossina palpalis gambiensis</name>
    <dbReference type="NCBI Taxonomy" id="67801"/>
    <lineage>
        <taxon>Eukaryota</taxon>
        <taxon>Metazoa</taxon>
        <taxon>Ecdysozoa</taxon>
        <taxon>Arthropoda</taxon>
        <taxon>Hexapoda</taxon>
        <taxon>Insecta</taxon>
        <taxon>Pterygota</taxon>
        <taxon>Neoptera</taxon>
        <taxon>Endopterygota</taxon>
        <taxon>Diptera</taxon>
        <taxon>Brachycera</taxon>
        <taxon>Muscomorpha</taxon>
        <taxon>Hippoboscoidea</taxon>
        <taxon>Glossinidae</taxon>
        <taxon>Glossina</taxon>
    </lineage>
</organism>
<dbReference type="AlphaFoldDB" id="A0A1B0C3Q8"/>
<sequence>MEIHDNIDDHLRNTPIRIVAPYDSDEQLNNSNSQQSEVNVGNLQRAVELNNKLVPHVVQFIDCHFLSYFELSPRSVTISLRCNLKKSQKQRRSEKEIHIYDNIGVLLVFIAHCLVVFENFVYEYNVKEMRRLIDTPIEKTLNEEINFESTVSMVCVCTCICFHLK</sequence>
<dbReference type="VEuPathDB" id="VectorBase:GPPI048286"/>
<reference evidence="3" key="1">
    <citation type="submission" date="2015-01" db="EMBL/GenBank/DDBJ databases">
        <authorList>
            <person name="Aksoy S."/>
            <person name="Warren W."/>
            <person name="Wilson R.K."/>
        </authorList>
    </citation>
    <scope>NUCLEOTIDE SEQUENCE [LARGE SCALE GENOMIC DNA]</scope>
    <source>
        <strain evidence="3">IAEA</strain>
    </source>
</reference>
<dbReference type="EMBL" id="JXJN01025080">
    <property type="status" value="NOT_ANNOTATED_CDS"/>
    <property type="molecule type" value="Genomic_DNA"/>
</dbReference>
<feature type="transmembrane region" description="Helical" evidence="1">
    <location>
        <begin position="99"/>
        <end position="122"/>
    </location>
</feature>
<proteinExistence type="predicted"/>
<keyword evidence="1" id="KW-0812">Transmembrane</keyword>